<keyword evidence="4" id="KW-0997">Cell inner membrane</keyword>
<keyword evidence="7" id="KW-1133">Transmembrane helix</keyword>
<dbReference type="Proteomes" id="UP001225596">
    <property type="component" value="Unassembled WGS sequence"/>
</dbReference>
<comment type="subcellular location">
    <subcellularLocation>
        <location evidence="1">Cell inner membrane</location>
    </subcellularLocation>
</comment>
<proteinExistence type="predicted"/>
<evidence type="ECO:0000256" key="2">
    <source>
        <dbReference type="ARBA" id="ARBA00022448"/>
    </source>
</evidence>
<keyword evidence="2" id="KW-0813">Transport</keyword>
<keyword evidence="12" id="KW-1185">Reference proteome</keyword>
<dbReference type="Pfam" id="PF11356">
    <property type="entry name" value="T2SSC"/>
    <property type="match status" value="1"/>
</dbReference>
<evidence type="ECO:0000256" key="6">
    <source>
        <dbReference type="ARBA" id="ARBA00022927"/>
    </source>
</evidence>
<feature type="region of interest" description="Disordered" evidence="9">
    <location>
        <begin position="146"/>
        <end position="273"/>
    </location>
</feature>
<feature type="compositionally biased region" description="Polar residues" evidence="9">
    <location>
        <begin position="240"/>
        <end position="252"/>
    </location>
</feature>
<keyword evidence="6" id="KW-0653">Protein transport</keyword>
<keyword evidence="5" id="KW-0812">Transmembrane</keyword>
<sequence>MKRWPLVASFVLFIALCASLAYWAMQFFKPPVRPVAAPPPSVQAPPNIDAAASLFGGKGSTAVASNFQLKGVIMSGTAADSVAILVADGKPAQAVRVNAEVMPGVKVKEVNRRYVVLSDNGVEKRVELPEDSNLQAGVEGARAAPVATAPMPPRPAPAMPAKVVNNPAPSPATPNSSSPASQAAANPAMNPATNAAGSPTQQVPGMAPGSAGNESAAAPPAAVTQSSPPPPSGGMGSPPITNQGSLAGTASNPGAPATPVVPGIPVNPRIPRP</sequence>
<evidence type="ECO:0000256" key="7">
    <source>
        <dbReference type="ARBA" id="ARBA00022989"/>
    </source>
</evidence>
<evidence type="ECO:0000256" key="1">
    <source>
        <dbReference type="ARBA" id="ARBA00004533"/>
    </source>
</evidence>
<dbReference type="RefSeq" id="WP_338434909.1">
    <property type="nucleotide sequence ID" value="NZ_JAUYVH010000001.1"/>
</dbReference>
<keyword evidence="3" id="KW-1003">Cell membrane</keyword>
<dbReference type="Gene3D" id="2.30.30.830">
    <property type="match status" value="1"/>
</dbReference>
<evidence type="ECO:0000256" key="5">
    <source>
        <dbReference type="ARBA" id="ARBA00022692"/>
    </source>
</evidence>
<feature type="compositionally biased region" description="Low complexity" evidence="9">
    <location>
        <begin position="159"/>
        <end position="196"/>
    </location>
</feature>
<accession>A0ABU1BJU1</accession>
<protein>
    <submittedName>
        <fullName evidence="11">Type II secretion system protein N</fullName>
    </submittedName>
</protein>
<evidence type="ECO:0000256" key="4">
    <source>
        <dbReference type="ARBA" id="ARBA00022519"/>
    </source>
</evidence>
<comment type="caution">
    <text evidence="11">The sequence shown here is derived from an EMBL/GenBank/DDBJ whole genome shotgun (WGS) entry which is preliminary data.</text>
</comment>
<evidence type="ECO:0000256" key="9">
    <source>
        <dbReference type="SAM" id="MobiDB-lite"/>
    </source>
</evidence>
<dbReference type="EMBL" id="JAUYVH010000001">
    <property type="protein sequence ID" value="MDQ9169089.1"/>
    <property type="molecule type" value="Genomic_DNA"/>
</dbReference>
<feature type="domain" description="Type II secretion system protein GspC N-terminal" evidence="10">
    <location>
        <begin position="65"/>
        <end position="125"/>
    </location>
</feature>
<evidence type="ECO:0000256" key="8">
    <source>
        <dbReference type="ARBA" id="ARBA00023136"/>
    </source>
</evidence>
<keyword evidence="8" id="KW-0472">Membrane</keyword>
<organism evidence="11 12">
    <name type="scientific">Keguizhuia sedimenti</name>
    <dbReference type="NCBI Taxonomy" id="3064264"/>
    <lineage>
        <taxon>Bacteria</taxon>
        <taxon>Pseudomonadati</taxon>
        <taxon>Pseudomonadota</taxon>
        <taxon>Betaproteobacteria</taxon>
        <taxon>Burkholderiales</taxon>
        <taxon>Oxalobacteraceae</taxon>
        <taxon>Keguizhuia</taxon>
    </lineage>
</organism>
<dbReference type="InterPro" id="IPR024961">
    <property type="entry name" value="T2SS_GspC_N"/>
</dbReference>
<gene>
    <name evidence="11" type="ORF">Q8A64_01560</name>
</gene>
<evidence type="ECO:0000256" key="3">
    <source>
        <dbReference type="ARBA" id="ARBA00022475"/>
    </source>
</evidence>
<evidence type="ECO:0000313" key="12">
    <source>
        <dbReference type="Proteomes" id="UP001225596"/>
    </source>
</evidence>
<evidence type="ECO:0000259" key="10">
    <source>
        <dbReference type="Pfam" id="PF11356"/>
    </source>
</evidence>
<feature type="compositionally biased region" description="Low complexity" evidence="9">
    <location>
        <begin position="207"/>
        <end position="226"/>
    </location>
</feature>
<reference evidence="11 12" key="1">
    <citation type="submission" date="2023-08" db="EMBL/GenBank/DDBJ databases">
        <title>Oxalobacteraceae gen .nov., isolated from river sludge outside the plant.</title>
        <authorList>
            <person name="Zhao S.Y."/>
        </authorList>
    </citation>
    <scope>NUCLEOTIDE SEQUENCE [LARGE SCALE GENOMIC DNA]</scope>
    <source>
        <strain evidence="11 12">R-40</strain>
    </source>
</reference>
<evidence type="ECO:0000313" key="11">
    <source>
        <dbReference type="EMBL" id="MDQ9169089.1"/>
    </source>
</evidence>
<name>A0ABU1BJU1_9BURK</name>